<dbReference type="Proteomes" id="UP000800235">
    <property type="component" value="Unassembled WGS sequence"/>
</dbReference>
<proteinExistence type="predicted"/>
<organism evidence="1 2">
    <name type="scientific">Tothia fuscella</name>
    <dbReference type="NCBI Taxonomy" id="1048955"/>
    <lineage>
        <taxon>Eukaryota</taxon>
        <taxon>Fungi</taxon>
        <taxon>Dikarya</taxon>
        <taxon>Ascomycota</taxon>
        <taxon>Pezizomycotina</taxon>
        <taxon>Dothideomycetes</taxon>
        <taxon>Pleosporomycetidae</taxon>
        <taxon>Venturiales</taxon>
        <taxon>Cylindrosympodiaceae</taxon>
        <taxon>Tothia</taxon>
    </lineage>
</organism>
<accession>A0A9P4NKN0</accession>
<evidence type="ECO:0000313" key="1">
    <source>
        <dbReference type="EMBL" id="KAF2425365.1"/>
    </source>
</evidence>
<dbReference type="EMBL" id="MU007070">
    <property type="protein sequence ID" value="KAF2425365.1"/>
    <property type="molecule type" value="Genomic_DNA"/>
</dbReference>
<gene>
    <name evidence="1" type="ORF">EJ08DRAFT_403439</name>
</gene>
<name>A0A9P4NKN0_9PEZI</name>
<evidence type="ECO:0000313" key="2">
    <source>
        <dbReference type="Proteomes" id="UP000800235"/>
    </source>
</evidence>
<reference evidence="1" key="1">
    <citation type="journal article" date="2020" name="Stud. Mycol.">
        <title>101 Dothideomycetes genomes: a test case for predicting lifestyles and emergence of pathogens.</title>
        <authorList>
            <person name="Haridas S."/>
            <person name="Albert R."/>
            <person name="Binder M."/>
            <person name="Bloem J."/>
            <person name="Labutti K."/>
            <person name="Salamov A."/>
            <person name="Andreopoulos B."/>
            <person name="Baker S."/>
            <person name="Barry K."/>
            <person name="Bills G."/>
            <person name="Bluhm B."/>
            <person name="Cannon C."/>
            <person name="Castanera R."/>
            <person name="Culley D."/>
            <person name="Daum C."/>
            <person name="Ezra D."/>
            <person name="Gonzalez J."/>
            <person name="Henrissat B."/>
            <person name="Kuo A."/>
            <person name="Liang C."/>
            <person name="Lipzen A."/>
            <person name="Lutzoni F."/>
            <person name="Magnuson J."/>
            <person name="Mondo S."/>
            <person name="Nolan M."/>
            <person name="Ohm R."/>
            <person name="Pangilinan J."/>
            <person name="Park H.-J."/>
            <person name="Ramirez L."/>
            <person name="Alfaro M."/>
            <person name="Sun H."/>
            <person name="Tritt A."/>
            <person name="Yoshinaga Y."/>
            <person name="Zwiers L.-H."/>
            <person name="Turgeon B."/>
            <person name="Goodwin S."/>
            <person name="Spatafora J."/>
            <person name="Crous P."/>
            <person name="Grigoriev I."/>
        </authorList>
    </citation>
    <scope>NUCLEOTIDE SEQUENCE</scope>
    <source>
        <strain evidence="1">CBS 130266</strain>
    </source>
</reference>
<dbReference type="AlphaFoldDB" id="A0A9P4NKN0"/>
<protein>
    <submittedName>
        <fullName evidence="1">Uncharacterized protein</fullName>
    </submittedName>
</protein>
<sequence length="188" mass="20677">MFWVYSEMWRASGWAVHVTGKSSIDSESEMSDDGNTLHLFGEVLDCALPYYVLLDAARKMAATLGCLAKTAKSEDDGYIWVLGIKVQTAYCNRAGVELLVVAYSSAQSQREEDLVQSQPCGWLGMLLHRSGMKCCCGSICPYWEGWVMSGLDKRLDIMGMLVFHALVLLDLPRAAARAAGSLCLHLAE</sequence>
<comment type="caution">
    <text evidence="1">The sequence shown here is derived from an EMBL/GenBank/DDBJ whole genome shotgun (WGS) entry which is preliminary data.</text>
</comment>
<keyword evidence="2" id="KW-1185">Reference proteome</keyword>